<dbReference type="Proteomes" id="UP000037069">
    <property type="component" value="Unassembled WGS sequence"/>
</dbReference>
<evidence type="ECO:0000313" key="2">
    <source>
        <dbReference type="Proteomes" id="UP000037069"/>
    </source>
</evidence>
<comment type="caution">
    <text evidence="1">The sequence shown here is derived from an EMBL/GenBank/DDBJ whole genome shotgun (WGS) entry which is preliminary data.</text>
</comment>
<name>A0A0L0C5P3_LUCCU</name>
<dbReference type="AlphaFoldDB" id="A0A0L0C5P3"/>
<accession>A0A0L0C5P3</accession>
<dbReference type="EMBL" id="JRES01000857">
    <property type="protein sequence ID" value="KNC27713.1"/>
    <property type="molecule type" value="Genomic_DNA"/>
</dbReference>
<organism evidence="1 2">
    <name type="scientific">Lucilia cuprina</name>
    <name type="common">Green bottle fly</name>
    <name type="synonym">Australian sheep blowfly</name>
    <dbReference type="NCBI Taxonomy" id="7375"/>
    <lineage>
        <taxon>Eukaryota</taxon>
        <taxon>Metazoa</taxon>
        <taxon>Ecdysozoa</taxon>
        <taxon>Arthropoda</taxon>
        <taxon>Hexapoda</taxon>
        <taxon>Insecta</taxon>
        <taxon>Pterygota</taxon>
        <taxon>Neoptera</taxon>
        <taxon>Endopterygota</taxon>
        <taxon>Diptera</taxon>
        <taxon>Brachycera</taxon>
        <taxon>Muscomorpha</taxon>
        <taxon>Oestroidea</taxon>
        <taxon>Calliphoridae</taxon>
        <taxon>Luciliinae</taxon>
        <taxon>Lucilia</taxon>
    </lineage>
</organism>
<gene>
    <name evidence="1" type="ORF">FF38_11333</name>
</gene>
<protein>
    <submittedName>
        <fullName evidence="1">Uncharacterized protein</fullName>
    </submittedName>
</protein>
<reference evidence="1 2" key="1">
    <citation type="journal article" date="2015" name="Nat. Commun.">
        <title>Lucilia cuprina genome unlocks parasitic fly biology to underpin future interventions.</title>
        <authorList>
            <person name="Anstead C.A."/>
            <person name="Korhonen P.K."/>
            <person name="Young N.D."/>
            <person name="Hall R.S."/>
            <person name="Jex A.R."/>
            <person name="Murali S.C."/>
            <person name="Hughes D.S."/>
            <person name="Lee S.F."/>
            <person name="Perry T."/>
            <person name="Stroehlein A.J."/>
            <person name="Ansell B.R."/>
            <person name="Breugelmans B."/>
            <person name="Hofmann A."/>
            <person name="Qu J."/>
            <person name="Dugan S."/>
            <person name="Lee S.L."/>
            <person name="Chao H."/>
            <person name="Dinh H."/>
            <person name="Han Y."/>
            <person name="Doddapaneni H.V."/>
            <person name="Worley K.C."/>
            <person name="Muzny D.M."/>
            <person name="Ioannidis P."/>
            <person name="Waterhouse R.M."/>
            <person name="Zdobnov E.M."/>
            <person name="James P.J."/>
            <person name="Bagnall N.H."/>
            <person name="Kotze A.C."/>
            <person name="Gibbs R.A."/>
            <person name="Richards S."/>
            <person name="Batterham P."/>
            <person name="Gasser R.B."/>
        </authorList>
    </citation>
    <scope>NUCLEOTIDE SEQUENCE [LARGE SCALE GENOMIC DNA]</scope>
    <source>
        <strain evidence="1 2">LS</strain>
        <tissue evidence="1">Full body</tissue>
    </source>
</reference>
<evidence type="ECO:0000313" key="1">
    <source>
        <dbReference type="EMBL" id="KNC27713.1"/>
    </source>
</evidence>
<sequence length="177" mass="19692">MAIMETGALKTTPSKVLITILNWVSPDIYAKQVEQIIMKLLLVYVIPEAVFDLGFAVSIPDKMSYTNGQYIMDTFGIMGYLTGKVVQECRDMEGNNCADAIAKDGSALQVTEFGCNIDISYVKGKQLIADKLHTIGHDTDKPRHKTVKIQYQEPNCSYNRTLATGHSYVEAKTSFIQ</sequence>
<proteinExistence type="predicted"/>
<keyword evidence="2" id="KW-1185">Reference proteome</keyword>